<keyword evidence="4" id="KW-0010">Activator</keyword>
<dbReference type="SMART" id="SM00501">
    <property type="entry name" value="BRIGHT"/>
    <property type="match status" value="1"/>
</dbReference>
<gene>
    <name evidence="9" type="ORF">ACEWY4_026098</name>
</gene>
<evidence type="ECO:0000256" key="1">
    <source>
        <dbReference type="ARBA" id="ARBA00004123"/>
    </source>
</evidence>
<sequence>MVSAPNLKGRPRKKKLSISQRRDSQGQNTAAKEQSGGSETKAPAKVKAETKAVAASNKPSKNSSNGSSSSSNGSSCKKSTSAEEKLKAGAGDEGSEADEEQAFLVALYKYMKERKTPIERIPYLGFKQINLWTMFQAVQKLGGYEVITARRQWKNVYDELGGNPGSTSAATCTRRHYESQPTSSELMFALNSSRSCSGEPILEPVAEYDSF</sequence>
<dbReference type="InterPro" id="IPR036431">
    <property type="entry name" value="ARID_dom_sf"/>
</dbReference>
<keyword evidence="5" id="KW-0804">Transcription</keyword>
<comment type="subcellular location">
    <subcellularLocation>
        <location evidence="1">Nucleus</location>
    </subcellularLocation>
</comment>
<proteinExistence type="predicted"/>
<protein>
    <recommendedName>
        <fullName evidence="8">ARID domain-containing protein</fullName>
    </recommendedName>
</protein>
<dbReference type="PANTHER" id="PTHR13964:SF37">
    <property type="entry name" value="AT-RICH INTERACTIVE DOMAIN-CONTAINING PROTEIN 5B"/>
    <property type="match status" value="1"/>
</dbReference>
<organism evidence="9 10">
    <name type="scientific">Coilia grayii</name>
    <name type="common">Gray's grenadier anchovy</name>
    <dbReference type="NCBI Taxonomy" id="363190"/>
    <lineage>
        <taxon>Eukaryota</taxon>
        <taxon>Metazoa</taxon>
        <taxon>Chordata</taxon>
        <taxon>Craniata</taxon>
        <taxon>Vertebrata</taxon>
        <taxon>Euteleostomi</taxon>
        <taxon>Actinopterygii</taxon>
        <taxon>Neopterygii</taxon>
        <taxon>Teleostei</taxon>
        <taxon>Clupei</taxon>
        <taxon>Clupeiformes</taxon>
        <taxon>Clupeoidei</taxon>
        <taxon>Engraulidae</taxon>
        <taxon>Coilinae</taxon>
        <taxon>Coilia</taxon>
    </lineage>
</organism>
<evidence type="ECO:0000256" key="3">
    <source>
        <dbReference type="ARBA" id="ARBA00023125"/>
    </source>
</evidence>
<keyword evidence="3" id="KW-0238">DNA-binding</keyword>
<evidence type="ECO:0000256" key="4">
    <source>
        <dbReference type="ARBA" id="ARBA00023159"/>
    </source>
</evidence>
<dbReference type="EMBL" id="JBHFQA010000023">
    <property type="protein sequence ID" value="KAL2078413.1"/>
    <property type="molecule type" value="Genomic_DNA"/>
</dbReference>
<dbReference type="FunFam" id="1.10.150.60:FF:000004">
    <property type="entry name" value="AT-rich interactive domain-containing protein 5B"/>
    <property type="match status" value="1"/>
</dbReference>
<dbReference type="Pfam" id="PF01388">
    <property type="entry name" value="ARID"/>
    <property type="match status" value="1"/>
</dbReference>
<dbReference type="Gene3D" id="1.10.150.60">
    <property type="entry name" value="ARID DNA-binding domain"/>
    <property type="match status" value="1"/>
</dbReference>
<dbReference type="GO" id="GO:0005634">
    <property type="term" value="C:nucleus"/>
    <property type="evidence" value="ECO:0007669"/>
    <property type="project" value="UniProtKB-SubCell"/>
</dbReference>
<name>A0ABD1ITV3_9TELE</name>
<reference evidence="9 10" key="1">
    <citation type="submission" date="2024-09" db="EMBL/GenBank/DDBJ databases">
        <title>A chromosome-level genome assembly of Gray's grenadier anchovy, Coilia grayii.</title>
        <authorList>
            <person name="Fu Z."/>
        </authorList>
    </citation>
    <scope>NUCLEOTIDE SEQUENCE [LARGE SCALE GENOMIC DNA]</scope>
    <source>
        <strain evidence="9">G4</strain>
        <tissue evidence="9">Muscle</tissue>
    </source>
</reference>
<dbReference type="Proteomes" id="UP001591681">
    <property type="component" value="Unassembled WGS sequence"/>
</dbReference>
<evidence type="ECO:0000256" key="7">
    <source>
        <dbReference type="SAM" id="MobiDB-lite"/>
    </source>
</evidence>
<dbReference type="SUPFAM" id="SSF46774">
    <property type="entry name" value="ARID-like"/>
    <property type="match status" value="1"/>
</dbReference>
<feature type="compositionally biased region" description="Polar residues" evidence="7">
    <location>
        <begin position="25"/>
        <end position="38"/>
    </location>
</feature>
<dbReference type="InterPro" id="IPR001606">
    <property type="entry name" value="ARID_dom"/>
</dbReference>
<dbReference type="InterPro" id="IPR051232">
    <property type="entry name" value="ARID/SWI1_ChromRemod"/>
</dbReference>
<dbReference type="PROSITE" id="PS51011">
    <property type="entry name" value="ARID"/>
    <property type="match status" value="1"/>
</dbReference>
<comment type="caution">
    <text evidence="9">The sequence shown here is derived from an EMBL/GenBank/DDBJ whole genome shotgun (WGS) entry which is preliminary data.</text>
</comment>
<accession>A0ABD1ITV3</accession>
<dbReference type="CDD" id="cd16869">
    <property type="entry name" value="ARID_ARID5"/>
    <property type="match status" value="1"/>
</dbReference>
<keyword evidence="6" id="KW-0539">Nucleus</keyword>
<evidence type="ECO:0000313" key="9">
    <source>
        <dbReference type="EMBL" id="KAL2078413.1"/>
    </source>
</evidence>
<feature type="compositionally biased region" description="Low complexity" evidence="7">
    <location>
        <begin position="39"/>
        <end position="79"/>
    </location>
</feature>
<evidence type="ECO:0000256" key="2">
    <source>
        <dbReference type="ARBA" id="ARBA00023015"/>
    </source>
</evidence>
<dbReference type="SMART" id="SM01014">
    <property type="entry name" value="ARID"/>
    <property type="match status" value="1"/>
</dbReference>
<keyword evidence="10" id="KW-1185">Reference proteome</keyword>
<dbReference type="AlphaFoldDB" id="A0ABD1ITV3"/>
<feature type="domain" description="ARID" evidence="8">
    <location>
        <begin position="97"/>
        <end position="189"/>
    </location>
</feature>
<evidence type="ECO:0000259" key="8">
    <source>
        <dbReference type="PROSITE" id="PS51011"/>
    </source>
</evidence>
<dbReference type="PANTHER" id="PTHR13964">
    <property type="entry name" value="RBP-RELATED"/>
    <property type="match status" value="1"/>
</dbReference>
<evidence type="ECO:0000256" key="6">
    <source>
        <dbReference type="ARBA" id="ARBA00023242"/>
    </source>
</evidence>
<keyword evidence="2" id="KW-0805">Transcription regulation</keyword>
<evidence type="ECO:0000256" key="5">
    <source>
        <dbReference type="ARBA" id="ARBA00023163"/>
    </source>
</evidence>
<feature type="region of interest" description="Disordered" evidence="7">
    <location>
        <begin position="1"/>
        <end position="95"/>
    </location>
</feature>
<evidence type="ECO:0000313" key="10">
    <source>
        <dbReference type="Proteomes" id="UP001591681"/>
    </source>
</evidence>
<dbReference type="GO" id="GO:0003677">
    <property type="term" value="F:DNA binding"/>
    <property type="evidence" value="ECO:0007669"/>
    <property type="project" value="UniProtKB-KW"/>
</dbReference>